<dbReference type="Gene3D" id="3.40.390.10">
    <property type="entry name" value="Collagenase (Catalytic Domain)"/>
    <property type="match status" value="1"/>
</dbReference>
<organism evidence="9 10">
    <name type="scientific">Pseudomonas alkylphenolica</name>
    <dbReference type="NCBI Taxonomy" id="237609"/>
    <lineage>
        <taxon>Bacteria</taxon>
        <taxon>Pseudomonadati</taxon>
        <taxon>Pseudomonadota</taxon>
        <taxon>Gammaproteobacteria</taxon>
        <taxon>Pseudomonadales</taxon>
        <taxon>Pseudomonadaceae</taxon>
        <taxon>Pseudomonas</taxon>
    </lineage>
</organism>
<dbReference type="InterPro" id="IPR024079">
    <property type="entry name" value="MetalloPept_cat_dom_sf"/>
</dbReference>
<dbReference type="Pfam" id="PF01432">
    <property type="entry name" value="Peptidase_M3"/>
    <property type="match status" value="1"/>
</dbReference>
<evidence type="ECO:0000256" key="7">
    <source>
        <dbReference type="RuleBase" id="RU003435"/>
    </source>
</evidence>
<keyword evidence="4 7" id="KW-0378">Hydrolase</keyword>
<keyword evidence="3 7" id="KW-0479">Metal-binding</keyword>
<dbReference type="InterPro" id="IPR045090">
    <property type="entry name" value="Pept_M3A_M3B"/>
</dbReference>
<dbReference type="GO" id="GO:0006518">
    <property type="term" value="P:peptide metabolic process"/>
    <property type="evidence" value="ECO:0007669"/>
    <property type="project" value="TreeGrafter"/>
</dbReference>
<sequence length="660" mass="74720">MTRPNPLLQPFDLFPYASVQVEDLQPAIQQIVEENRSALALIIEREADNPSWNGLVLAVEALDKRLEDTFYPLVPLAFTSDEWGSAVGECDAERRAYRTAKHQNQALFSAYQRLDPADLSDEQVAVLKRILRDFRLEGANLDRSGRQQFAAQETAIVGLEWEFQEKLRAAKDDLSKHITDVEVLAGIPVADLADMQHKAQARGLSGWLLTLDEPVCKTVLQYADSRELRKEMYLAYVTRASDQAAGQSQHDNGPVLQALLRLRHEKAQLLGFVDFVELSLQTKAAQSTAEVETFLNTLIARERPRLEREADQLRSFAREQGCDDLQPWDYAFYAQKMRQHEGSDPDQALREYFSFETALSGLIGLVEQLYGISIKKVDAEVWDAKVQVLQVVEAGDVLGHIYLDAFIRPGKPAWPWSLAIRHRHVDADGTLTRPVAALFGYYEPRGLQLGHKDLCKLFHEFHHCLHQILMTNAHRRLNSIHELGHDFSEFAGKLLEQWCWSAQSLQSVSTHRTGGERAALAEVQRWLEARNTQRGLDKADGLKKALLDFELHRSYGNDRSIEQVVADVYARTQVLPLASNDRFANGFDYMVTGYEAGFYCYLWAEEHATDVFAWFKDQGVFDSRLGQAMRRELLAPGASRSMSASIQAFIDRAQSIVSAD</sequence>
<evidence type="ECO:0000256" key="3">
    <source>
        <dbReference type="ARBA" id="ARBA00022723"/>
    </source>
</evidence>
<feature type="domain" description="Peptidase M3A/M3B catalytic" evidence="8">
    <location>
        <begin position="219"/>
        <end position="654"/>
    </location>
</feature>
<dbReference type="KEGG" id="palk:PSAKL28_00820"/>
<evidence type="ECO:0000256" key="2">
    <source>
        <dbReference type="ARBA" id="ARBA00022670"/>
    </source>
</evidence>
<dbReference type="AlphaFoldDB" id="A0A077F4Q6"/>
<dbReference type="GO" id="GO:0006508">
    <property type="term" value="P:proteolysis"/>
    <property type="evidence" value="ECO:0007669"/>
    <property type="project" value="UniProtKB-KW"/>
</dbReference>
<protein>
    <submittedName>
        <fullName evidence="9">Oligopeptidase A</fullName>
    </submittedName>
</protein>
<dbReference type="Gene3D" id="1.10.1370.10">
    <property type="entry name" value="Neurolysin, domain 3"/>
    <property type="match status" value="1"/>
</dbReference>
<reference evidence="9 10" key="1">
    <citation type="submission" date="2014-07" db="EMBL/GenBank/DDBJ databases">
        <authorList>
            <person name="Lee K."/>
            <person name="Lim J.Y."/>
            <person name="Hwang I."/>
        </authorList>
    </citation>
    <scope>NUCLEOTIDE SEQUENCE [LARGE SCALE GENOMIC DNA]</scope>
    <source>
        <strain evidence="9 10">KL28</strain>
    </source>
</reference>
<dbReference type="GO" id="GO:0046872">
    <property type="term" value="F:metal ion binding"/>
    <property type="evidence" value="ECO:0007669"/>
    <property type="project" value="UniProtKB-UniRule"/>
</dbReference>
<dbReference type="InterPro" id="IPR024077">
    <property type="entry name" value="Neurolysin/TOP_dom2"/>
</dbReference>
<dbReference type="OrthoDB" id="9773538at2"/>
<dbReference type="GO" id="GO:0004222">
    <property type="term" value="F:metalloendopeptidase activity"/>
    <property type="evidence" value="ECO:0007669"/>
    <property type="project" value="InterPro"/>
</dbReference>
<keyword evidence="5 7" id="KW-0862">Zinc</keyword>
<gene>
    <name evidence="9" type="ORF">PSAKL28_00820</name>
</gene>
<dbReference type="PANTHER" id="PTHR11804:SF84">
    <property type="entry name" value="SACCHAROLYSIN"/>
    <property type="match status" value="1"/>
</dbReference>
<evidence type="ECO:0000313" key="10">
    <source>
        <dbReference type="Proteomes" id="UP000028931"/>
    </source>
</evidence>
<comment type="similarity">
    <text evidence="1 7">Belongs to the peptidase M3 family.</text>
</comment>
<dbReference type="eggNOG" id="COG0339">
    <property type="taxonomic scope" value="Bacteria"/>
</dbReference>
<dbReference type="EMBL" id="CP009048">
    <property type="protein sequence ID" value="AIL59320.1"/>
    <property type="molecule type" value="Genomic_DNA"/>
</dbReference>
<evidence type="ECO:0000313" key="9">
    <source>
        <dbReference type="EMBL" id="AIL59320.1"/>
    </source>
</evidence>
<evidence type="ECO:0000256" key="1">
    <source>
        <dbReference type="ARBA" id="ARBA00006040"/>
    </source>
</evidence>
<proteinExistence type="inferred from homology"/>
<comment type="cofactor">
    <cofactor evidence="7">
        <name>Zn(2+)</name>
        <dbReference type="ChEBI" id="CHEBI:29105"/>
    </cofactor>
    <text evidence="7">Binds 1 zinc ion.</text>
</comment>
<keyword evidence="2 7" id="KW-0645">Protease</keyword>
<keyword evidence="6 7" id="KW-0482">Metalloprotease</keyword>
<dbReference type="Proteomes" id="UP000028931">
    <property type="component" value="Chromosome"/>
</dbReference>
<dbReference type="HOGENOM" id="CLU_001805_4_1_6"/>
<evidence type="ECO:0000256" key="4">
    <source>
        <dbReference type="ARBA" id="ARBA00022801"/>
    </source>
</evidence>
<name>A0A077F4Q6_9PSED</name>
<dbReference type="PANTHER" id="PTHR11804">
    <property type="entry name" value="PROTEASE M3 THIMET OLIGOPEPTIDASE-RELATED"/>
    <property type="match status" value="1"/>
</dbReference>
<dbReference type="SUPFAM" id="SSF55486">
    <property type="entry name" value="Metalloproteases ('zincins'), catalytic domain"/>
    <property type="match status" value="1"/>
</dbReference>
<evidence type="ECO:0000259" key="8">
    <source>
        <dbReference type="Pfam" id="PF01432"/>
    </source>
</evidence>
<evidence type="ECO:0000256" key="6">
    <source>
        <dbReference type="ARBA" id="ARBA00023049"/>
    </source>
</evidence>
<dbReference type="RefSeq" id="WP_038605202.1">
    <property type="nucleotide sequence ID" value="NZ_CP009048.1"/>
</dbReference>
<dbReference type="InterPro" id="IPR001567">
    <property type="entry name" value="Pept_M3A_M3B_dom"/>
</dbReference>
<evidence type="ECO:0000256" key="5">
    <source>
        <dbReference type="ARBA" id="ARBA00022833"/>
    </source>
</evidence>
<accession>A0A077F4Q6</accession>